<evidence type="ECO:0000313" key="4">
    <source>
        <dbReference type="Proteomes" id="UP000026962"/>
    </source>
</evidence>
<evidence type="ECO:0000256" key="2">
    <source>
        <dbReference type="SAM" id="MobiDB-lite"/>
    </source>
</evidence>
<accession>A0A0E0L0Y7</accession>
<evidence type="ECO:0000313" key="3">
    <source>
        <dbReference type="EnsemblPlants" id="OPUNC05G09860.1"/>
    </source>
</evidence>
<name>A0A0E0L0Y7_ORYPU</name>
<keyword evidence="4" id="KW-1185">Reference proteome</keyword>
<dbReference type="HOGENOM" id="CLU_061671_1_0_1"/>
<organism evidence="3">
    <name type="scientific">Oryza punctata</name>
    <name type="common">Red rice</name>
    <dbReference type="NCBI Taxonomy" id="4537"/>
    <lineage>
        <taxon>Eukaryota</taxon>
        <taxon>Viridiplantae</taxon>
        <taxon>Streptophyta</taxon>
        <taxon>Embryophyta</taxon>
        <taxon>Tracheophyta</taxon>
        <taxon>Spermatophyta</taxon>
        <taxon>Magnoliopsida</taxon>
        <taxon>Liliopsida</taxon>
        <taxon>Poales</taxon>
        <taxon>Poaceae</taxon>
        <taxon>BOP clade</taxon>
        <taxon>Oryzoideae</taxon>
        <taxon>Oryzeae</taxon>
        <taxon>Oryzinae</taxon>
        <taxon>Oryza</taxon>
    </lineage>
</organism>
<feature type="compositionally biased region" description="Basic and acidic residues" evidence="2">
    <location>
        <begin position="172"/>
        <end position="183"/>
    </location>
</feature>
<proteinExistence type="predicted"/>
<dbReference type="Gramene" id="OPUNC05G09860.1">
    <property type="protein sequence ID" value="OPUNC05G09860.1"/>
    <property type="gene ID" value="OPUNC05G09860"/>
</dbReference>
<feature type="region of interest" description="Disordered" evidence="2">
    <location>
        <begin position="162"/>
        <end position="183"/>
    </location>
</feature>
<keyword evidence="1" id="KW-0175">Coiled coil</keyword>
<reference evidence="3" key="2">
    <citation type="submission" date="2018-05" db="EMBL/GenBank/DDBJ databases">
        <title>OpunRS2 (Oryza punctata Reference Sequence Version 2).</title>
        <authorList>
            <person name="Zhang J."/>
            <person name="Kudrna D."/>
            <person name="Lee S."/>
            <person name="Talag J."/>
            <person name="Welchert J."/>
            <person name="Wing R.A."/>
        </authorList>
    </citation>
    <scope>NUCLEOTIDE SEQUENCE [LARGE SCALE GENOMIC DNA]</scope>
</reference>
<reference evidence="3" key="1">
    <citation type="submission" date="2015-04" db="UniProtKB">
        <authorList>
            <consortium name="EnsemblPlants"/>
        </authorList>
    </citation>
    <scope>IDENTIFICATION</scope>
</reference>
<dbReference type="EnsemblPlants" id="OPUNC05G09860.1">
    <property type="protein sequence ID" value="OPUNC05G09860.1"/>
    <property type="gene ID" value="OPUNC05G09860"/>
</dbReference>
<dbReference type="AlphaFoldDB" id="A0A0E0L0Y7"/>
<protein>
    <submittedName>
        <fullName evidence="3">Uncharacterized protein</fullName>
    </submittedName>
</protein>
<dbReference type="Proteomes" id="UP000026962">
    <property type="component" value="Chromosome 5"/>
</dbReference>
<evidence type="ECO:0000256" key="1">
    <source>
        <dbReference type="SAM" id="Coils"/>
    </source>
</evidence>
<sequence>MLTVYYDTAEPQMEALCQRARKAEEKNKRLAQEAARATEAAKASCCTLRLALTDMGAKASSFPGEHASALDFCDWSQEAGCAVSDCAAAYGDCCARVSAAFALGLLQQNGCEHVARFPELAKGDWEVSSQDVTPALCAWRKQFWLKEGRSAAKTRLLEQLAKSEAANQDEEPAARGERGAEDHPEGWCRKLCVRPPLGDWLSKNEKFIAVKNLPKARYRLRPIYREMTINGNNYRVVSVANWMRSHPGRTLEDYDRVHVARLEGMARFWRNHRRTDRQEAIAQRRYALTVASPPSPLR</sequence>
<feature type="coiled-coil region" evidence="1">
    <location>
        <begin position="13"/>
        <end position="40"/>
    </location>
</feature>